<feature type="transmembrane region" description="Helical" evidence="1">
    <location>
        <begin position="201"/>
        <end position="220"/>
    </location>
</feature>
<evidence type="ECO:0000256" key="1">
    <source>
        <dbReference type="SAM" id="Phobius"/>
    </source>
</evidence>
<proteinExistence type="predicted"/>
<evidence type="ECO:0000313" key="2">
    <source>
        <dbReference type="EMBL" id="MDK6029528.1"/>
    </source>
</evidence>
<feature type="transmembrane region" description="Helical" evidence="1">
    <location>
        <begin position="63"/>
        <end position="88"/>
    </location>
</feature>
<dbReference type="EMBL" id="JASNVW010000011">
    <property type="protein sequence ID" value="MDK6029528.1"/>
    <property type="molecule type" value="Genomic_DNA"/>
</dbReference>
<organism evidence="2 3">
    <name type="scientific">Ignisphaera cupida</name>
    <dbReference type="NCBI Taxonomy" id="3050454"/>
    <lineage>
        <taxon>Archaea</taxon>
        <taxon>Thermoproteota</taxon>
        <taxon>Thermoprotei</taxon>
        <taxon>Desulfurococcales</taxon>
        <taxon>Desulfurococcaceae</taxon>
        <taxon>Ignisphaera</taxon>
    </lineage>
</organism>
<sequence>MSYEKERAEALLRRAEELVEESRKTDYRMNIVIPFIPTIFIVIGAIILFIGLFTLFIEFQAGISMLGTGFAIIIIGFIINLYVIYKWVERRNEHFRRTLSLFETIAELAEVLKFRRSYAIKSRLNEFREVNSRMRSALANAILTIVPFYVYYVYHFLNKDFVSHSEKEKLLLIEIFDELRERLPGFTRRVEEFATVPDRSTFLYIILTIVTGFFILYWVYTLTKDPNKHFESHGIIERELIAAFREILTKL</sequence>
<reference evidence="2 3" key="1">
    <citation type="submission" date="2023-05" db="EMBL/GenBank/DDBJ databases">
        <title>A new hyperthermophilic archaea 'Ignisphaera cupida' sp. nov. and description of the family 'Ignisphaeraceae' fam. nov.</title>
        <authorList>
            <person name="Podosokorskaya O.A."/>
            <person name="Elcheninov A.G."/>
            <person name="Klukina A."/>
            <person name="Merkel A.Y."/>
        </authorList>
    </citation>
    <scope>NUCLEOTIDE SEQUENCE [LARGE SCALE GENOMIC DNA]</scope>
    <source>
        <strain evidence="2 3">4213-co</strain>
    </source>
</reference>
<dbReference type="Proteomes" id="UP001529235">
    <property type="component" value="Unassembled WGS sequence"/>
</dbReference>
<protein>
    <recommendedName>
        <fullName evidence="4">DUF4234 domain-containing protein</fullName>
    </recommendedName>
</protein>
<keyword evidence="1" id="KW-0812">Transmembrane</keyword>
<dbReference type="AlphaFoldDB" id="A0ABD4ZBR3"/>
<evidence type="ECO:0008006" key="4">
    <source>
        <dbReference type="Google" id="ProtNLM"/>
    </source>
</evidence>
<comment type="caution">
    <text evidence="2">The sequence shown here is derived from an EMBL/GenBank/DDBJ whole genome shotgun (WGS) entry which is preliminary data.</text>
</comment>
<dbReference type="RefSeq" id="WP_285274515.1">
    <property type="nucleotide sequence ID" value="NZ_JASNVW010000011.1"/>
</dbReference>
<gene>
    <name evidence="2" type="ORF">QPL79_09145</name>
</gene>
<feature type="transmembrane region" description="Helical" evidence="1">
    <location>
        <begin position="31"/>
        <end position="57"/>
    </location>
</feature>
<name>A0ABD4ZBR3_9CREN</name>
<evidence type="ECO:0000313" key="3">
    <source>
        <dbReference type="Proteomes" id="UP001529235"/>
    </source>
</evidence>
<feature type="transmembrane region" description="Helical" evidence="1">
    <location>
        <begin position="137"/>
        <end position="157"/>
    </location>
</feature>
<keyword evidence="3" id="KW-1185">Reference proteome</keyword>
<keyword evidence="1" id="KW-0472">Membrane</keyword>
<accession>A0ABD4ZBR3</accession>
<keyword evidence="1" id="KW-1133">Transmembrane helix</keyword>